<dbReference type="AlphaFoldDB" id="A0A0C2MKQ5"/>
<dbReference type="GO" id="GO:0016538">
    <property type="term" value="F:cyclin-dependent protein serine/threonine kinase regulator activity"/>
    <property type="evidence" value="ECO:0007669"/>
    <property type="project" value="InterPro"/>
</dbReference>
<comment type="caution">
    <text evidence="3">The sequence shown here is derived from an EMBL/GenBank/DDBJ whole genome shotgun (WGS) entry which is preliminary data.</text>
</comment>
<organism evidence="3 4">
    <name type="scientific">Thelohanellus kitauei</name>
    <name type="common">Myxosporean</name>
    <dbReference type="NCBI Taxonomy" id="669202"/>
    <lineage>
        <taxon>Eukaryota</taxon>
        <taxon>Metazoa</taxon>
        <taxon>Cnidaria</taxon>
        <taxon>Myxozoa</taxon>
        <taxon>Myxosporea</taxon>
        <taxon>Bivalvulida</taxon>
        <taxon>Platysporina</taxon>
        <taxon>Myxobolidae</taxon>
        <taxon>Thelohanellus</taxon>
    </lineage>
</organism>
<dbReference type="Gene3D" id="1.10.472.10">
    <property type="entry name" value="Cyclin-like"/>
    <property type="match status" value="1"/>
</dbReference>
<dbReference type="InterPro" id="IPR031658">
    <property type="entry name" value="Cyclin_C_2"/>
</dbReference>
<gene>
    <name evidence="3" type="ORF">RF11_07069</name>
</gene>
<keyword evidence="4" id="KW-1185">Reference proteome</keyword>
<reference evidence="3 4" key="1">
    <citation type="journal article" date="2014" name="Genome Biol. Evol.">
        <title>The genome of the myxosporean Thelohanellus kitauei shows adaptations to nutrient acquisition within its fish host.</title>
        <authorList>
            <person name="Yang Y."/>
            <person name="Xiong J."/>
            <person name="Zhou Z."/>
            <person name="Huo F."/>
            <person name="Miao W."/>
            <person name="Ran C."/>
            <person name="Liu Y."/>
            <person name="Zhang J."/>
            <person name="Feng J."/>
            <person name="Wang M."/>
            <person name="Wang M."/>
            <person name="Wang L."/>
            <person name="Yao B."/>
        </authorList>
    </citation>
    <scope>NUCLEOTIDE SEQUENCE [LARGE SCALE GENOMIC DNA]</scope>
    <source>
        <strain evidence="3">Wuqing</strain>
    </source>
</reference>
<dbReference type="GO" id="GO:0006357">
    <property type="term" value="P:regulation of transcription by RNA polymerase II"/>
    <property type="evidence" value="ECO:0007669"/>
    <property type="project" value="InterPro"/>
</dbReference>
<proteinExistence type="predicted"/>
<dbReference type="Proteomes" id="UP000031668">
    <property type="component" value="Unassembled WGS sequence"/>
</dbReference>
<dbReference type="InterPro" id="IPR043198">
    <property type="entry name" value="Cyclin/Ssn8"/>
</dbReference>
<dbReference type="EMBL" id="JWZT01005098">
    <property type="protein sequence ID" value="KII62151.1"/>
    <property type="molecule type" value="Genomic_DNA"/>
</dbReference>
<evidence type="ECO:0000259" key="2">
    <source>
        <dbReference type="Pfam" id="PF16899"/>
    </source>
</evidence>
<name>A0A0C2MKQ5_THEKT</name>
<evidence type="ECO:0000313" key="4">
    <source>
        <dbReference type="Proteomes" id="UP000031668"/>
    </source>
</evidence>
<dbReference type="Pfam" id="PF16899">
    <property type="entry name" value="Cyclin_C_2"/>
    <property type="match status" value="1"/>
</dbReference>
<evidence type="ECO:0000256" key="1">
    <source>
        <dbReference type="ARBA" id="ARBA00023127"/>
    </source>
</evidence>
<dbReference type="OrthoDB" id="79090at2759"/>
<evidence type="ECO:0000313" key="3">
    <source>
        <dbReference type="EMBL" id="KII62151.1"/>
    </source>
</evidence>
<dbReference type="SUPFAM" id="SSF47954">
    <property type="entry name" value="Cyclin-like"/>
    <property type="match status" value="1"/>
</dbReference>
<accession>A0A0C2MKQ5</accession>
<keyword evidence="1" id="KW-0195">Cyclin</keyword>
<dbReference type="InterPro" id="IPR036915">
    <property type="entry name" value="Cyclin-like_sf"/>
</dbReference>
<dbReference type="OMA" id="TICPEAT"/>
<sequence length="229" mass="26104">MDDDIVCLTYLNDLLVKSLSYFRDELQLGIYSTSCQLFHKVYKKASPVYDPYIICCSCIYLACKIEDAPIKCKRLLEVFKKGERSDLLMATISAEIYLLETLDFKINFDSPFQALEGMMIEFKCYSIFPKDCNTEQLFTDCIRFIKTALLINHLVMTHSMSQIACSATCAIYGEATCRAYLDTICPEATTAMMSVISEIIKTVGEFDAHKTIPYEVPVFENTEEMSPIF</sequence>
<dbReference type="PANTHER" id="PTHR10026">
    <property type="entry name" value="CYCLIN"/>
    <property type="match status" value="1"/>
</dbReference>
<feature type="domain" description="Cyclin C-terminal" evidence="2">
    <location>
        <begin position="111"/>
        <end position="203"/>
    </location>
</feature>
<protein>
    <submittedName>
        <fullName evidence="3">Cyclin-H</fullName>
    </submittedName>
</protein>